<name>A0AAE0AB74_9ROSI</name>
<evidence type="ECO:0000313" key="2">
    <source>
        <dbReference type="EMBL" id="KAK3206793.1"/>
    </source>
</evidence>
<accession>A0AAE0AB74</accession>
<dbReference type="AlphaFoldDB" id="A0AAE0AB74"/>
<dbReference type="EMBL" id="JANJYJ010000006">
    <property type="protein sequence ID" value="KAK3206793.1"/>
    <property type="molecule type" value="Genomic_DNA"/>
</dbReference>
<evidence type="ECO:0000313" key="3">
    <source>
        <dbReference type="Proteomes" id="UP001281410"/>
    </source>
</evidence>
<protein>
    <recommendedName>
        <fullName evidence="1">Reverse transcriptase zinc-binding domain-containing protein</fullName>
    </recommendedName>
</protein>
<feature type="domain" description="Reverse transcriptase zinc-binding" evidence="1">
    <location>
        <begin position="2"/>
        <end position="43"/>
    </location>
</feature>
<dbReference type="InterPro" id="IPR026960">
    <property type="entry name" value="RVT-Znf"/>
</dbReference>
<proteinExistence type="predicted"/>
<reference evidence="2" key="1">
    <citation type="journal article" date="2023" name="Plant J.">
        <title>Genome sequences and population genomics provide insights into the demographic history, inbreeding, and mutation load of two 'living fossil' tree species of Dipteronia.</title>
        <authorList>
            <person name="Feng Y."/>
            <person name="Comes H.P."/>
            <person name="Chen J."/>
            <person name="Zhu S."/>
            <person name="Lu R."/>
            <person name="Zhang X."/>
            <person name="Li P."/>
            <person name="Qiu J."/>
            <person name="Olsen K.M."/>
            <person name="Qiu Y."/>
        </authorList>
    </citation>
    <scope>NUCLEOTIDE SEQUENCE</scope>
    <source>
        <strain evidence="2">NBL</strain>
    </source>
</reference>
<gene>
    <name evidence="2" type="ORF">Dsin_020839</name>
</gene>
<evidence type="ECO:0000259" key="1">
    <source>
        <dbReference type="Pfam" id="PF13966"/>
    </source>
</evidence>
<dbReference type="Pfam" id="PF13966">
    <property type="entry name" value="zf-RVT"/>
    <property type="match status" value="1"/>
</dbReference>
<dbReference type="Proteomes" id="UP001281410">
    <property type="component" value="Unassembled WGS sequence"/>
</dbReference>
<sequence>MVKEVLQHFGVSPDMNLTCPLCNMGSESIDHLFILCSWSWKIWTSCMGWWEIHSCSSSSLQEWSLIGDGLCLSKKSLRARRSMFMVVVWTVREARNQIVFKNQVVHADQILDLIRFRVA</sequence>
<keyword evidence="3" id="KW-1185">Reference proteome</keyword>
<comment type="caution">
    <text evidence="2">The sequence shown here is derived from an EMBL/GenBank/DDBJ whole genome shotgun (WGS) entry which is preliminary data.</text>
</comment>
<organism evidence="2 3">
    <name type="scientific">Dipteronia sinensis</name>
    <dbReference type="NCBI Taxonomy" id="43782"/>
    <lineage>
        <taxon>Eukaryota</taxon>
        <taxon>Viridiplantae</taxon>
        <taxon>Streptophyta</taxon>
        <taxon>Embryophyta</taxon>
        <taxon>Tracheophyta</taxon>
        <taxon>Spermatophyta</taxon>
        <taxon>Magnoliopsida</taxon>
        <taxon>eudicotyledons</taxon>
        <taxon>Gunneridae</taxon>
        <taxon>Pentapetalae</taxon>
        <taxon>rosids</taxon>
        <taxon>malvids</taxon>
        <taxon>Sapindales</taxon>
        <taxon>Sapindaceae</taxon>
        <taxon>Hippocastanoideae</taxon>
        <taxon>Acereae</taxon>
        <taxon>Dipteronia</taxon>
    </lineage>
</organism>